<organism evidence="2">
    <name type="scientific">Lygus hesperus</name>
    <name type="common">Western plant bug</name>
    <dbReference type="NCBI Taxonomy" id="30085"/>
    <lineage>
        <taxon>Eukaryota</taxon>
        <taxon>Metazoa</taxon>
        <taxon>Ecdysozoa</taxon>
        <taxon>Arthropoda</taxon>
        <taxon>Hexapoda</taxon>
        <taxon>Insecta</taxon>
        <taxon>Pterygota</taxon>
        <taxon>Neoptera</taxon>
        <taxon>Paraneoptera</taxon>
        <taxon>Hemiptera</taxon>
        <taxon>Heteroptera</taxon>
        <taxon>Panheteroptera</taxon>
        <taxon>Cimicomorpha</taxon>
        <taxon>Miridae</taxon>
        <taxon>Mirini</taxon>
        <taxon>Lygus</taxon>
    </lineage>
</organism>
<evidence type="ECO:0000256" key="1">
    <source>
        <dbReference type="SAM" id="MobiDB-lite"/>
    </source>
</evidence>
<feature type="compositionally biased region" description="Polar residues" evidence="1">
    <location>
        <begin position="61"/>
        <end position="84"/>
    </location>
</feature>
<reference evidence="2" key="1">
    <citation type="journal article" date="2014" name="PLoS ONE">
        <title>Transcriptome-Based Identification of ABC Transporters in the Western Tarnished Plant Bug Lygus hesperus.</title>
        <authorList>
            <person name="Hull J.J."/>
            <person name="Chaney K."/>
            <person name="Geib S.M."/>
            <person name="Fabrick J.A."/>
            <person name="Brent C.S."/>
            <person name="Walsh D."/>
            <person name="Lavine L.C."/>
        </authorList>
    </citation>
    <scope>NUCLEOTIDE SEQUENCE</scope>
</reference>
<dbReference type="EMBL" id="GBHO01001443">
    <property type="protein sequence ID" value="JAG42161.1"/>
    <property type="molecule type" value="Transcribed_RNA"/>
</dbReference>
<feature type="non-terminal residue" evidence="2">
    <location>
        <position position="1"/>
    </location>
</feature>
<name>A0A0A9ZE42_LYGHE</name>
<reference evidence="2" key="2">
    <citation type="submission" date="2014-07" db="EMBL/GenBank/DDBJ databases">
        <authorList>
            <person name="Hull J."/>
        </authorList>
    </citation>
    <scope>NUCLEOTIDE SEQUENCE</scope>
</reference>
<evidence type="ECO:0000313" key="2">
    <source>
        <dbReference type="EMBL" id="JAG42161.1"/>
    </source>
</evidence>
<accession>A0A0A9ZE42</accession>
<proteinExistence type="predicted"/>
<gene>
    <name evidence="2" type="primary">FETAF</name>
    <name evidence="2" type="ORF">CM83_12520</name>
</gene>
<feature type="region of interest" description="Disordered" evidence="1">
    <location>
        <begin position="61"/>
        <end position="86"/>
    </location>
</feature>
<feature type="compositionally biased region" description="Pro residues" evidence="1">
    <location>
        <begin position="1"/>
        <end position="10"/>
    </location>
</feature>
<sequence>QQQQQQPPPKQESKRKNVERSANDKVDGPKNNVHNDKDNNVVLSVRDAVYMSSLSTLNVSPISVSPLSNIAQNSGSGGDSSCNESGKYVAKTHCTTVPQTIVTDKSVIHATYQAGCAVDRKNHL</sequence>
<feature type="compositionally biased region" description="Basic and acidic residues" evidence="1">
    <location>
        <begin position="11"/>
        <end position="39"/>
    </location>
</feature>
<protein>
    <submittedName>
        <fullName evidence="2">Antihemorragic factor HSF</fullName>
    </submittedName>
</protein>
<feature type="region of interest" description="Disordered" evidence="1">
    <location>
        <begin position="1"/>
        <end position="40"/>
    </location>
</feature>
<dbReference type="AlphaFoldDB" id="A0A0A9ZE42"/>